<gene>
    <name evidence="1" type="ORF">CLUP02_08740</name>
</gene>
<keyword evidence="2" id="KW-1185">Reference proteome</keyword>
<accession>A0A9Q8SUV6</accession>
<dbReference type="RefSeq" id="XP_049144866.1">
    <property type="nucleotide sequence ID" value="XM_049287723.1"/>
</dbReference>
<dbReference type="AlphaFoldDB" id="A0A9Q8SUV6"/>
<evidence type="ECO:0000313" key="1">
    <source>
        <dbReference type="EMBL" id="UQC83246.1"/>
    </source>
</evidence>
<evidence type="ECO:0000313" key="2">
    <source>
        <dbReference type="Proteomes" id="UP000830671"/>
    </source>
</evidence>
<dbReference type="Proteomes" id="UP000830671">
    <property type="component" value="Chromosome 4"/>
</dbReference>
<sequence length="140" mass="15616">MCPKSSLEEQSIQNLELGILLQRSGVFRICGLVVANSDVLLLGLIRACHLPTVQVAVGWLRLETAHLRTGASSIGKPIVRVPKLDDGIIAPSPSRGRTFHLNGLNMESDRRFLSRSQHKQQSQQTWHHAHKFLYTPQSAF</sequence>
<reference evidence="1" key="1">
    <citation type="journal article" date="2021" name="Mol. Plant Microbe Interact.">
        <title>Complete Genome Sequence of the Plant-Pathogenic Fungus Colletotrichum lupini.</title>
        <authorList>
            <person name="Baroncelli R."/>
            <person name="Pensec F."/>
            <person name="Da Lio D."/>
            <person name="Boufleur T."/>
            <person name="Vicente I."/>
            <person name="Sarrocco S."/>
            <person name="Picot A."/>
            <person name="Baraldi E."/>
            <person name="Sukno S."/>
            <person name="Thon M."/>
            <person name="Le Floch G."/>
        </authorList>
    </citation>
    <scope>NUCLEOTIDE SEQUENCE</scope>
    <source>
        <strain evidence="1">IMI 504893</strain>
    </source>
</reference>
<proteinExistence type="predicted"/>
<protein>
    <submittedName>
        <fullName evidence="1">Uncharacterized protein</fullName>
    </submittedName>
</protein>
<dbReference type="EMBL" id="CP019476">
    <property type="protein sequence ID" value="UQC83246.1"/>
    <property type="molecule type" value="Genomic_DNA"/>
</dbReference>
<name>A0A9Q8SUV6_9PEZI</name>
<organism evidence="1 2">
    <name type="scientific">Colletotrichum lupini</name>
    <dbReference type="NCBI Taxonomy" id="145971"/>
    <lineage>
        <taxon>Eukaryota</taxon>
        <taxon>Fungi</taxon>
        <taxon>Dikarya</taxon>
        <taxon>Ascomycota</taxon>
        <taxon>Pezizomycotina</taxon>
        <taxon>Sordariomycetes</taxon>
        <taxon>Hypocreomycetidae</taxon>
        <taxon>Glomerellales</taxon>
        <taxon>Glomerellaceae</taxon>
        <taxon>Colletotrichum</taxon>
        <taxon>Colletotrichum acutatum species complex</taxon>
    </lineage>
</organism>
<dbReference type="KEGG" id="clup:CLUP02_08740"/>
<dbReference type="GeneID" id="73342733"/>